<dbReference type="EMBL" id="JACMSC010000005">
    <property type="protein sequence ID" value="KAG6522586.1"/>
    <property type="molecule type" value="Genomic_DNA"/>
</dbReference>
<dbReference type="InterPro" id="IPR013883">
    <property type="entry name" value="TF_Iwr1_dom"/>
</dbReference>
<feature type="region of interest" description="Disordered" evidence="2">
    <location>
        <begin position="1"/>
        <end position="35"/>
    </location>
</feature>
<reference evidence="4 5" key="1">
    <citation type="submission" date="2020-08" db="EMBL/GenBank/DDBJ databases">
        <title>Plant Genome Project.</title>
        <authorList>
            <person name="Zhang R.-G."/>
        </authorList>
    </citation>
    <scope>NUCLEOTIDE SEQUENCE [LARGE SCALE GENOMIC DNA]</scope>
    <source>
        <tissue evidence="4">Rhizome</tissue>
    </source>
</reference>
<evidence type="ECO:0000256" key="1">
    <source>
        <dbReference type="ARBA" id="ARBA00010218"/>
    </source>
</evidence>
<dbReference type="PANTHER" id="PTHR31934">
    <property type="entry name" value="ALPHA/BETA-HYDROLASES SUPERFAMILY PROTEIN"/>
    <property type="match status" value="1"/>
</dbReference>
<comment type="similarity">
    <text evidence="1">Belongs to the IWR1/SLC7A6OS family.</text>
</comment>
<comment type="caution">
    <text evidence="4">The sequence shown here is derived from an EMBL/GenBank/DDBJ whole genome shotgun (WGS) entry which is preliminary data.</text>
</comment>
<feature type="domain" description="Transcription factor Iwr1" evidence="3">
    <location>
        <begin position="241"/>
        <end position="301"/>
    </location>
</feature>
<organism evidence="4 5">
    <name type="scientific">Zingiber officinale</name>
    <name type="common">Ginger</name>
    <name type="synonym">Amomum zingiber</name>
    <dbReference type="NCBI Taxonomy" id="94328"/>
    <lineage>
        <taxon>Eukaryota</taxon>
        <taxon>Viridiplantae</taxon>
        <taxon>Streptophyta</taxon>
        <taxon>Embryophyta</taxon>
        <taxon>Tracheophyta</taxon>
        <taxon>Spermatophyta</taxon>
        <taxon>Magnoliopsida</taxon>
        <taxon>Liliopsida</taxon>
        <taxon>Zingiberales</taxon>
        <taxon>Zingiberaceae</taxon>
        <taxon>Zingiber</taxon>
    </lineage>
</organism>
<protein>
    <recommendedName>
        <fullName evidence="3">Transcription factor Iwr1 domain-containing protein</fullName>
    </recommendedName>
</protein>
<accession>A0A8J5LJF5</accession>
<feature type="region of interest" description="Disordered" evidence="2">
    <location>
        <begin position="270"/>
        <end position="342"/>
    </location>
</feature>
<evidence type="ECO:0000256" key="2">
    <source>
        <dbReference type="SAM" id="MobiDB-lite"/>
    </source>
</evidence>
<keyword evidence="5" id="KW-1185">Reference proteome</keyword>
<feature type="compositionally biased region" description="Pro residues" evidence="2">
    <location>
        <begin position="12"/>
        <end position="34"/>
    </location>
</feature>
<name>A0A8J5LJF5_ZINOF</name>
<feature type="compositionally biased region" description="Acidic residues" evidence="2">
    <location>
        <begin position="298"/>
        <end position="334"/>
    </location>
</feature>
<dbReference type="Pfam" id="PF08574">
    <property type="entry name" value="Iwr1"/>
    <property type="match status" value="1"/>
</dbReference>
<evidence type="ECO:0000259" key="3">
    <source>
        <dbReference type="Pfam" id="PF08574"/>
    </source>
</evidence>
<gene>
    <name evidence="4" type="ORF">ZIOFF_019727</name>
</gene>
<dbReference type="AlphaFoldDB" id="A0A8J5LJF5"/>
<evidence type="ECO:0000313" key="4">
    <source>
        <dbReference type="EMBL" id="KAG6522586.1"/>
    </source>
</evidence>
<feature type="compositionally biased region" description="Low complexity" evidence="2">
    <location>
        <begin position="1"/>
        <end position="11"/>
    </location>
</feature>
<proteinExistence type="inferred from homology"/>
<dbReference type="Proteomes" id="UP000734854">
    <property type="component" value="Unassembled WGS sequence"/>
</dbReference>
<evidence type="ECO:0000313" key="5">
    <source>
        <dbReference type="Proteomes" id="UP000734854"/>
    </source>
</evidence>
<sequence length="342" mass="39282">MSGASPASTSMAPPPTSNSMTPPPTSTPMTPPPNSVVVKPVIVRVKRKASQARIDGFWLEINEKPLKKPFLDLESLSISDSDTKKEVLATKKMLVHHLETVGQSQSIKDALHSVLQSSNNTQEEFKRRSKERRSLLKADKKHDQLLSVARKEHEDLARSARFEQIWKRRRSIDVEESSLREVYQLYDVVQVDAGDETHRKQKPIHAPDGDVAVLHNYLPLIREFLPEAAEEIEHEIDTTEDNFVYDLYTVGYNMGTDTDTSEYPLVQVDDDDCYDDPLQSDYESDDSNAEDNPRNDYPDEESSEDVENEDPFIDLEDSNSDYEQEEIYREEEDGENWRWGYR</sequence>
<dbReference type="PANTHER" id="PTHR31934:SF2">
    <property type="entry name" value="RNA-DIRECTED DNA METHYLATION 4"/>
    <property type="match status" value="1"/>
</dbReference>